<dbReference type="PROSITE" id="PS51742">
    <property type="entry name" value="PPC"/>
    <property type="match status" value="1"/>
</dbReference>
<sequence>MDTAAKPMAPQVTVVAPGASSSSYHVGPRAENFGPGTFPTATVVMSEGSSKKRRGRPRKYKPEGSSSTVFSPMLISSSAPPGIGKPYVEVKKPSLERPINSERKYRNKVGAEKLDEWDDCLTGSSFLPHVITVNTGEDISTKIMEFSQRGPRSVCVICGNGTVSNVTIRHPSSSRGTCTYEGLFEILSFTGSFNPAEIPDPRFGRCGTMTISLAGADGRVVGGFIGGLTIAASPIKVIVASFLLESPLVLKPKKLKTKTPFGVDGSGPGGPQALNLEKRISFNNTQGPSCSATEDPTRTTTNWDNAAQIAGTPRKPTADINISLQG</sequence>
<dbReference type="SUPFAM" id="SSF117856">
    <property type="entry name" value="AF0104/ALDC/Ptd012-like"/>
    <property type="match status" value="1"/>
</dbReference>
<dbReference type="OrthoDB" id="2014829at2759"/>
<dbReference type="PANTHER" id="PTHR31500:SF96">
    <property type="entry name" value="AT-HOOK MOTIF NUCLEAR-LOCALIZED PROTEIN 7"/>
    <property type="match status" value="1"/>
</dbReference>
<keyword evidence="2 4" id="KW-0238">DNA-binding</keyword>
<comment type="subcellular location">
    <subcellularLocation>
        <location evidence="4">Nucleus</location>
    </subcellularLocation>
</comment>
<keyword evidence="4" id="KW-0539">Nucleus</keyword>
<comment type="function">
    <text evidence="4">Transcription factor that specifically binds AT-rich DNA sequences related to the nuclear matrix attachment regions (MARs).</text>
</comment>
<feature type="compositionally biased region" description="Polar residues" evidence="5">
    <location>
        <begin position="65"/>
        <end position="75"/>
    </location>
</feature>
<dbReference type="Pfam" id="PF03479">
    <property type="entry name" value="PCC"/>
    <property type="match status" value="1"/>
</dbReference>
<evidence type="ECO:0000256" key="4">
    <source>
        <dbReference type="RuleBase" id="RU367031"/>
    </source>
</evidence>
<evidence type="ECO:0000313" key="7">
    <source>
        <dbReference type="EMBL" id="GFQ08262.1"/>
    </source>
</evidence>
<protein>
    <recommendedName>
        <fullName evidence="4">AT-hook motif nuclear-localized protein</fullName>
    </recommendedName>
</protein>
<evidence type="ECO:0000256" key="3">
    <source>
        <dbReference type="ARBA" id="ARBA00023163"/>
    </source>
</evidence>
<evidence type="ECO:0000259" key="6">
    <source>
        <dbReference type="PROSITE" id="PS51742"/>
    </source>
</evidence>
<dbReference type="CDD" id="cd11378">
    <property type="entry name" value="DUF296"/>
    <property type="match status" value="1"/>
</dbReference>
<dbReference type="PANTHER" id="PTHR31500">
    <property type="entry name" value="AT-HOOK MOTIF NUCLEAR-LOCALIZED PROTEIN 9"/>
    <property type="match status" value="1"/>
</dbReference>
<gene>
    <name evidence="7" type="ORF">PHJA_002970200</name>
</gene>
<accession>A0A830DRF9</accession>
<comment type="caution">
    <text evidence="7">The sequence shown here is derived from an EMBL/GenBank/DDBJ whole genome shotgun (WGS) entry which is preliminary data.</text>
</comment>
<keyword evidence="8" id="KW-1185">Reference proteome</keyword>
<dbReference type="Proteomes" id="UP000653305">
    <property type="component" value="Unassembled WGS sequence"/>
</dbReference>
<organism evidence="7 8">
    <name type="scientific">Phtheirospermum japonicum</name>
    <dbReference type="NCBI Taxonomy" id="374723"/>
    <lineage>
        <taxon>Eukaryota</taxon>
        <taxon>Viridiplantae</taxon>
        <taxon>Streptophyta</taxon>
        <taxon>Embryophyta</taxon>
        <taxon>Tracheophyta</taxon>
        <taxon>Spermatophyta</taxon>
        <taxon>Magnoliopsida</taxon>
        <taxon>eudicotyledons</taxon>
        <taxon>Gunneridae</taxon>
        <taxon>Pentapetalae</taxon>
        <taxon>asterids</taxon>
        <taxon>lamiids</taxon>
        <taxon>Lamiales</taxon>
        <taxon>Orobanchaceae</taxon>
        <taxon>Orobanchaceae incertae sedis</taxon>
        <taxon>Phtheirospermum</taxon>
    </lineage>
</organism>
<dbReference type="InterPro" id="IPR039605">
    <property type="entry name" value="AHL"/>
</dbReference>
<dbReference type="GO" id="GO:0005634">
    <property type="term" value="C:nucleus"/>
    <property type="evidence" value="ECO:0007669"/>
    <property type="project" value="UniProtKB-SubCell"/>
</dbReference>
<name>A0A830DRF9_9LAMI</name>
<evidence type="ECO:0000256" key="1">
    <source>
        <dbReference type="ARBA" id="ARBA00023015"/>
    </source>
</evidence>
<keyword evidence="3 4" id="KW-0804">Transcription</keyword>
<comment type="domain">
    <text evidence="4">The PPC domain mediates interactions between AHL proteins.</text>
</comment>
<keyword evidence="1 4" id="KW-0805">Transcription regulation</keyword>
<dbReference type="InterPro" id="IPR005175">
    <property type="entry name" value="PPC_dom"/>
</dbReference>
<evidence type="ECO:0000256" key="5">
    <source>
        <dbReference type="SAM" id="MobiDB-lite"/>
    </source>
</evidence>
<reference evidence="7" key="1">
    <citation type="submission" date="2020-07" db="EMBL/GenBank/DDBJ databases">
        <title>Ethylene signaling mediates host invasion by parasitic plants.</title>
        <authorList>
            <person name="Yoshida S."/>
        </authorList>
    </citation>
    <scope>NUCLEOTIDE SEQUENCE</scope>
    <source>
        <strain evidence="7">Okayama</strain>
    </source>
</reference>
<dbReference type="AlphaFoldDB" id="A0A830DRF9"/>
<dbReference type="EMBL" id="BMAC01004051">
    <property type="protein sequence ID" value="GFQ08262.1"/>
    <property type="molecule type" value="Genomic_DNA"/>
</dbReference>
<proteinExistence type="predicted"/>
<feature type="region of interest" description="Disordered" evidence="5">
    <location>
        <begin position="17"/>
        <end position="75"/>
    </location>
</feature>
<dbReference type="Gene3D" id="3.30.1330.80">
    <property type="entry name" value="Hypothetical protein, similar to alpha- acetolactate decarboxylase, domain 2"/>
    <property type="match status" value="1"/>
</dbReference>
<evidence type="ECO:0000313" key="8">
    <source>
        <dbReference type="Proteomes" id="UP000653305"/>
    </source>
</evidence>
<dbReference type="GO" id="GO:0003680">
    <property type="term" value="F:minor groove of adenine-thymine-rich DNA binding"/>
    <property type="evidence" value="ECO:0007669"/>
    <property type="project" value="UniProtKB-UniRule"/>
</dbReference>
<feature type="domain" description="PPC" evidence="6">
    <location>
        <begin position="123"/>
        <end position="263"/>
    </location>
</feature>
<evidence type="ECO:0000256" key="2">
    <source>
        <dbReference type="ARBA" id="ARBA00023125"/>
    </source>
</evidence>